<evidence type="ECO:0000256" key="3">
    <source>
        <dbReference type="ARBA" id="ARBA00022723"/>
    </source>
</evidence>
<gene>
    <name evidence="8" type="ORF">SAMN03080618_00392</name>
</gene>
<dbReference type="CDD" id="cd00207">
    <property type="entry name" value="fer2"/>
    <property type="match status" value="1"/>
</dbReference>
<dbReference type="PANTHER" id="PTHR23426:SF65">
    <property type="entry name" value="FERREDOXIN-2, MITOCHONDRIAL"/>
    <property type="match status" value="1"/>
</dbReference>
<evidence type="ECO:0000256" key="1">
    <source>
        <dbReference type="ARBA" id="ARBA00010914"/>
    </source>
</evidence>
<dbReference type="PRINTS" id="PR00355">
    <property type="entry name" value="ADRENODOXIN"/>
</dbReference>
<keyword evidence="2" id="KW-0001">2Fe-2S</keyword>
<evidence type="ECO:0000313" key="8">
    <source>
        <dbReference type="EMBL" id="SFI42883.1"/>
    </source>
</evidence>
<comment type="similarity">
    <text evidence="1">Belongs to the adrenodoxin/putidaredoxin family.</text>
</comment>
<evidence type="ECO:0000256" key="6">
    <source>
        <dbReference type="ARBA" id="ARBA00034078"/>
    </source>
</evidence>
<dbReference type="GO" id="GO:0051537">
    <property type="term" value="F:2 iron, 2 sulfur cluster binding"/>
    <property type="evidence" value="ECO:0007669"/>
    <property type="project" value="UniProtKB-KW"/>
</dbReference>
<protein>
    <submittedName>
        <fullName evidence="8">Ferredoxin, 2Fe-2S</fullName>
    </submittedName>
</protein>
<dbReference type="AlphaFoldDB" id="A0A1I3I524"/>
<evidence type="ECO:0000256" key="4">
    <source>
        <dbReference type="ARBA" id="ARBA00023004"/>
    </source>
</evidence>
<dbReference type="STRING" id="1121003.SAMN03080618_00392"/>
<dbReference type="InterPro" id="IPR036010">
    <property type="entry name" value="2Fe-2S_ferredoxin-like_sf"/>
</dbReference>
<evidence type="ECO:0000313" key="9">
    <source>
        <dbReference type="Proteomes" id="UP000242763"/>
    </source>
</evidence>
<dbReference type="GO" id="GO:0009055">
    <property type="term" value="F:electron transfer activity"/>
    <property type="evidence" value="ECO:0007669"/>
    <property type="project" value="TreeGrafter"/>
</dbReference>
<sequence>MSDTITIKFRNGSGEPVEVRARAGVSVMEAAVMNNIHGIEAECGGACICATCHVYCDGLDASVLPEMSSEEDDMLDMATAERRPGSRLCCQLRVSDNLEGAVFTIPESQF</sequence>
<dbReference type="GO" id="GO:0046872">
    <property type="term" value="F:metal ion binding"/>
    <property type="evidence" value="ECO:0007669"/>
    <property type="project" value="UniProtKB-KW"/>
</dbReference>
<dbReference type="InterPro" id="IPR012675">
    <property type="entry name" value="Beta-grasp_dom_sf"/>
</dbReference>
<accession>A0A1I3I524</accession>
<dbReference type="PANTHER" id="PTHR23426">
    <property type="entry name" value="FERREDOXIN/ADRENODOXIN"/>
    <property type="match status" value="1"/>
</dbReference>
<evidence type="ECO:0000259" key="7">
    <source>
        <dbReference type="PROSITE" id="PS51085"/>
    </source>
</evidence>
<dbReference type="SUPFAM" id="SSF54292">
    <property type="entry name" value="2Fe-2S ferredoxin-like"/>
    <property type="match status" value="1"/>
</dbReference>
<dbReference type="PROSITE" id="PS51085">
    <property type="entry name" value="2FE2S_FER_2"/>
    <property type="match status" value="1"/>
</dbReference>
<comment type="cofactor">
    <cofactor evidence="6">
        <name>[2Fe-2S] cluster</name>
        <dbReference type="ChEBI" id="CHEBI:190135"/>
    </cofactor>
</comment>
<keyword evidence="3" id="KW-0479">Metal-binding</keyword>
<evidence type="ECO:0000256" key="2">
    <source>
        <dbReference type="ARBA" id="ARBA00022714"/>
    </source>
</evidence>
<name>A0A1I3I524_9HYPH</name>
<dbReference type="GO" id="GO:0005829">
    <property type="term" value="C:cytosol"/>
    <property type="evidence" value="ECO:0007669"/>
    <property type="project" value="TreeGrafter"/>
</dbReference>
<dbReference type="Gene3D" id="3.10.20.30">
    <property type="match status" value="1"/>
</dbReference>
<reference evidence="9" key="1">
    <citation type="submission" date="2016-10" db="EMBL/GenBank/DDBJ databases">
        <authorList>
            <person name="Varghese N."/>
            <person name="Submissions S."/>
        </authorList>
    </citation>
    <scope>NUCLEOTIDE SEQUENCE [LARGE SCALE GENOMIC DNA]</scope>
    <source>
        <strain evidence="9">DSM 21857</strain>
    </source>
</reference>
<dbReference type="EMBL" id="FORF01000002">
    <property type="protein sequence ID" value="SFI42883.1"/>
    <property type="molecule type" value="Genomic_DNA"/>
</dbReference>
<dbReference type="Proteomes" id="UP000242763">
    <property type="component" value="Unassembled WGS sequence"/>
</dbReference>
<feature type="domain" description="2Fe-2S ferredoxin-type" evidence="7">
    <location>
        <begin position="3"/>
        <end position="109"/>
    </location>
</feature>
<keyword evidence="9" id="KW-1185">Reference proteome</keyword>
<organism evidence="8 9">
    <name type="scientific">Aquamicrobium aerolatum DSM 21857</name>
    <dbReference type="NCBI Taxonomy" id="1121003"/>
    <lineage>
        <taxon>Bacteria</taxon>
        <taxon>Pseudomonadati</taxon>
        <taxon>Pseudomonadota</taxon>
        <taxon>Alphaproteobacteria</taxon>
        <taxon>Hyphomicrobiales</taxon>
        <taxon>Phyllobacteriaceae</taxon>
        <taxon>Aerobium</taxon>
    </lineage>
</organism>
<keyword evidence="5" id="KW-0411">Iron-sulfur</keyword>
<proteinExistence type="inferred from homology"/>
<dbReference type="GO" id="GO:0140647">
    <property type="term" value="P:P450-containing electron transport chain"/>
    <property type="evidence" value="ECO:0007669"/>
    <property type="project" value="InterPro"/>
</dbReference>
<evidence type="ECO:0000256" key="5">
    <source>
        <dbReference type="ARBA" id="ARBA00023014"/>
    </source>
</evidence>
<dbReference type="InterPro" id="IPR001041">
    <property type="entry name" value="2Fe-2S_ferredoxin-type"/>
</dbReference>
<dbReference type="InterPro" id="IPR001055">
    <property type="entry name" value="Adrenodoxin-like"/>
</dbReference>
<keyword evidence="4" id="KW-0408">Iron</keyword>